<sequence length="60" mass="6953">MIERNSSQVTITLSQKAYEQYLAVSKWKEIALATLLRQILEREHESPAFSNLFKRANGNE</sequence>
<dbReference type="KEGG" id="nsh:GXM_09440"/>
<evidence type="ECO:0000313" key="2">
    <source>
        <dbReference type="Proteomes" id="UP000326678"/>
    </source>
</evidence>
<dbReference type="Proteomes" id="UP000326678">
    <property type="component" value="Chromosome Gxm2"/>
</dbReference>
<dbReference type="EMBL" id="CP045227">
    <property type="protein sequence ID" value="QFS51946.1"/>
    <property type="molecule type" value="Genomic_DNA"/>
</dbReference>
<proteinExistence type="predicted"/>
<name>A0A5P8WIH7_9NOSO</name>
<keyword evidence="2" id="KW-1185">Reference proteome</keyword>
<accession>A0A5P8WIH7</accession>
<dbReference type="AlphaFoldDB" id="A0A5P8WIH7"/>
<reference evidence="1 2" key="1">
    <citation type="submission" date="2019-10" db="EMBL/GenBank/DDBJ databases">
        <title>Genomic and transcriptomic insights into the perfect genentic adaptation of a filamentous nitrogen-fixing cyanobacterium to rice fields.</title>
        <authorList>
            <person name="Chen Z."/>
        </authorList>
    </citation>
    <scope>NUCLEOTIDE SEQUENCE [LARGE SCALE GENOMIC DNA]</scope>
    <source>
        <strain evidence="1">CCNUC1</strain>
    </source>
</reference>
<protein>
    <recommendedName>
        <fullName evidence="3">CopG family transcriptional regulator</fullName>
    </recommendedName>
</protein>
<dbReference type="RefSeq" id="WP_152592227.1">
    <property type="nucleotide sequence ID" value="NZ_CP045227.1"/>
</dbReference>
<organism evidence="1 2">
    <name type="scientific">Nostoc sphaeroides CCNUC1</name>
    <dbReference type="NCBI Taxonomy" id="2653204"/>
    <lineage>
        <taxon>Bacteria</taxon>
        <taxon>Bacillati</taxon>
        <taxon>Cyanobacteriota</taxon>
        <taxon>Cyanophyceae</taxon>
        <taxon>Nostocales</taxon>
        <taxon>Nostocaceae</taxon>
        <taxon>Nostoc</taxon>
    </lineage>
</organism>
<evidence type="ECO:0008006" key="3">
    <source>
        <dbReference type="Google" id="ProtNLM"/>
    </source>
</evidence>
<gene>
    <name evidence="1" type="ORF">GXM_09440</name>
</gene>
<evidence type="ECO:0000313" key="1">
    <source>
        <dbReference type="EMBL" id="QFS51946.1"/>
    </source>
</evidence>